<evidence type="ECO:0000313" key="2">
    <source>
        <dbReference type="Proteomes" id="UP001516400"/>
    </source>
</evidence>
<name>A0ABD2MNH1_9CUCU</name>
<protein>
    <submittedName>
        <fullName evidence="1">Uncharacterized protein</fullName>
    </submittedName>
</protein>
<evidence type="ECO:0000313" key="1">
    <source>
        <dbReference type="EMBL" id="KAL3267921.1"/>
    </source>
</evidence>
<dbReference type="EMBL" id="JABFTP020000021">
    <property type="protein sequence ID" value="KAL3267921.1"/>
    <property type="molecule type" value="Genomic_DNA"/>
</dbReference>
<reference evidence="1 2" key="1">
    <citation type="journal article" date="2021" name="BMC Biol.">
        <title>Horizontally acquired antibacterial genes associated with adaptive radiation of ladybird beetles.</title>
        <authorList>
            <person name="Li H.S."/>
            <person name="Tang X.F."/>
            <person name="Huang Y.H."/>
            <person name="Xu Z.Y."/>
            <person name="Chen M.L."/>
            <person name="Du X.Y."/>
            <person name="Qiu B.Y."/>
            <person name="Chen P.T."/>
            <person name="Zhang W."/>
            <person name="Slipinski A."/>
            <person name="Escalona H.E."/>
            <person name="Waterhouse R.M."/>
            <person name="Zwick A."/>
            <person name="Pang H."/>
        </authorList>
    </citation>
    <scope>NUCLEOTIDE SEQUENCE [LARGE SCALE GENOMIC DNA]</scope>
    <source>
        <strain evidence="1">SYSU2018</strain>
    </source>
</reference>
<sequence>MEGLYVEDVQELSCPVERVVDDLGDHQQDLVVVPSTQMIVAMSVGTVGIMQETVQDTKEEVVAVDVGLVHDQEAEAVTEDLAREALGPGAVPEIVPVRVQLRLKEAAAGLVLMINTPDRDLALAAALLPSKTAIIIKIREYLDVTSNWCGS</sequence>
<dbReference type="AlphaFoldDB" id="A0ABD2MNH1"/>
<comment type="caution">
    <text evidence="1">The sequence shown here is derived from an EMBL/GenBank/DDBJ whole genome shotgun (WGS) entry which is preliminary data.</text>
</comment>
<keyword evidence="2" id="KW-1185">Reference proteome</keyword>
<dbReference type="Proteomes" id="UP001516400">
    <property type="component" value="Unassembled WGS sequence"/>
</dbReference>
<proteinExistence type="predicted"/>
<accession>A0ABD2MNH1</accession>
<organism evidence="1 2">
    <name type="scientific">Cryptolaemus montrouzieri</name>
    <dbReference type="NCBI Taxonomy" id="559131"/>
    <lineage>
        <taxon>Eukaryota</taxon>
        <taxon>Metazoa</taxon>
        <taxon>Ecdysozoa</taxon>
        <taxon>Arthropoda</taxon>
        <taxon>Hexapoda</taxon>
        <taxon>Insecta</taxon>
        <taxon>Pterygota</taxon>
        <taxon>Neoptera</taxon>
        <taxon>Endopterygota</taxon>
        <taxon>Coleoptera</taxon>
        <taxon>Polyphaga</taxon>
        <taxon>Cucujiformia</taxon>
        <taxon>Coccinelloidea</taxon>
        <taxon>Coccinellidae</taxon>
        <taxon>Scymninae</taxon>
        <taxon>Scymnini</taxon>
        <taxon>Cryptolaemus</taxon>
    </lineage>
</organism>
<gene>
    <name evidence="1" type="ORF">HHI36_007059</name>
</gene>